<reference evidence="3" key="1">
    <citation type="submission" date="2016-04" db="EMBL/GenBank/DDBJ databases">
        <authorList>
            <person name="Nguyen H.D."/>
            <person name="Samba Siva P."/>
            <person name="Cullis J."/>
            <person name="Levesque C.A."/>
            <person name="Hambleton S."/>
        </authorList>
    </citation>
    <scope>NUCLEOTIDE SEQUENCE</scope>
    <source>
        <strain evidence="3">DAOMC 236426</strain>
    </source>
</reference>
<dbReference type="Proteomes" id="UP000077684">
    <property type="component" value="Unassembled WGS sequence"/>
</dbReference>
<dbReference type="InterPro" id="IPR001810">
    <property type="entry name" value="F-box_dom"/>
</dbReference>
<sequence>MPCDILTALPPELVIEVFAFLDPASLTRCTAVNKGWRNLVANDLLWRKVATEQLCLCPPTIQVQDLATLPSLRRWSASDHLANLTSFRQLCVRWEQVLLGWRGRCGSALNDDDGDDDENDNDTERDSNDNVEVVEFVHPSQIRKIQAISKFIPIVVPDEGQLDVWRIKVDPEEGTLIATTRKGGLYVLDIKTSQVLWQLGIEQVGAYEHLEGERGILVISNTRQGGEGFNVWVHRRLVPDGGNGELYQCRSTLRPSQRSHASRLKWPVFCAMGFSGTAFFWDLSNPEQPRQLMSIDVSTRYGSWEVKYIDFDDQHLFLVGREFGAVTVYNRATGQVKWSLDAYLRQTDAHSLVRFYKLDIYDFRRGRIGAAEHRSSPFELREQQLLAERHLNDELELVIDQLSDITADRDDRLGWIAIHPDEATGALLVLGQTMLAIIPDFASLSESNCRTPIMMIEYTDGGHRVPPYAHAMMQFSLAVADGRAFMVGGYPIVLDLVPQRKAPLTPGSAPFQLPEDTKDSPPLRVFASYDPFLGLADYVSFAGCSCAQMDAANIFAVLEAPVYPDAEDEADFQEAWFEVLHWRIDGA</sequence>
<feature type="region of interest" description="Disordered" evidence="1">
    <location>
        <begin position="109"/>
        <end position="130"/>
    </location>
</feature>
<protein>
    <recommendedName>
        <fullName evidence="2">F-box domain-containing protein</fullName>
    </recommendedName>
</protein>
<dbReference type="Gene3D" id="2.130.10.10">
    <property type="entry name" value="YVTN repeat-like/Quinoprotein amine dehydrogenase"/>
    <property type="match status" value="1"/>
</dbReference>
<organism evidence="3 4">
    <name type="scientific">Tilletia controversa</name>
    <name type="common">dwarf bunt fungus</name>
    <dbReference type="NCBI Taxonomy" id="13291"/>
    <lineage>
        <taxon>Eukaryota</taxon>
        <taxon>Fungi</taxon>
        <taxon>Dikarya</taxon>
        <taxon>Basidiomycota</taxon>
        <taxon>Ustilaginomycotina</taxon>
        <taxon>Exobasidiomycetes</taxon>
        <taxon>Tilletiales</taxon>
        <taxon>Tilletiaceae</taxon>
        <taxon>Tilletia</taxon>
    </lineage>
</organism>
<comment type="caution">
    <text evidence="3">The sequence shown here is derived from an EMBL/GenBank/DDBJ whole genome shotgun (WGS) entry which is preliminary data.</text>
</comment>
<dbReference type="InterPro" id="IPR036047">
    <property type="entry name" value="F-box-like_dom_sf"/>
</dbReference>
<dbReference type="Gene3D" id="1.20.1280.50">
    <property type="match status" value="1"/>
</dbReference>
<proteinExistence type="predicted"/>
<dbReference type="InterPro" id="IPR015943">
    <property type="entry name" value="WD40/YVTN_repeat-like_dom_sf"/>
</dbReference>
<evidence type="ECO:0000259" key="2">
    <source>
        <dbReference type="PROSITE" id="PS50181"/>
    </source>
</evidence>
<keyword evidence="4" id="KW-1185">Reference proteome</keyword>
<dbReference type="SMART" id="SM00564">
    <property type="entry name" value="PQQ"/>
    <property type="match status" value="2"/>
</dbReference>
<evidence type="ECO:0000313" key="4">
    <source>
        <dbReference type="Proteomes" id="UP000077684"/>
    </source>
</evidence>
<feature type="compositionally biased region" description="Acidic residues" evidence="1">
    <location>
        <begin position="110"/>
        <end position="121"/>
    </location>
</feature>
<accession>A0A8X7MRJ2</accession>
<evidence type="ECO:0000313" key="3">
    <source>
        <dbReference type="EMBL" id="KAE8246515.1"/>
    </source>
</evidence>
<dbReference type="Pfam" id="PF12937">
    <property type="entry name" value="F-box-like"/>
    <property type="match status" value="1"/>
</dbReference>
<dbReference type="AlphaFoldDB" id="A0A8X7MRJ2"/>
<dbReference type="InterPro" id="IPR011047">
    <property type="entry name" value="Quinoprotein_ADH-like_sf"/>
</dbReference>
<gene>
    <name evidence="3" type="ORF">A4X06_0g4988</name>
</gene>
<dbReference type="SUPFAM" id="SSF81383">
    <property type="entry name" value="F-box domain"/>
    <property type="match status" value="1"/>
</dbReference>
<dbReference type="SMART" id="SM00256">
    <property type="entry name" value="FBOX"/>
    <property type="match status" value="1"/>
</dbReference>
<evidence type="ECO:0000256" key="1">
    <source>
        <dbReference type="SAM" id="MobiDB-lite"/>
    </source>
</evidence>
<dbReference type="PROSITE" id="PS50181">
    <property type="entry name" value="FBOX"/>
    <property type="match status" value="1"/>
</dbReference>
<name>A0A8X7MRJ2_9BASI</name>
<dbReference type="InterPro" id="IPR018391">
    <property type="entry name" value="PQQ_b-propeller_rpt"/>
</dbReference>
<dbReference type="SUPFAM" id="SSF50998">
    <property type="entry name" value="Quinoprotein alcohol dehydrogenase-like"/>
    <property type="match status" value="1"/>
</dbReference>
<feature type="domain" description="F-box" evidence="2">
    <location>
        <begin position="3"/>
        <end position="49"/>
    </location>
</feature>
<dbReference type="EMBL" id="LWDE02000572">
    <property type="protein sequence ID" value="KAE8246515.1"/>
    <property type="molecule type" value="Genomic_DNA"/>
</dbReference>
<reference evidence="3" key="2">
    <citation type="journal article" date="2019" name="IMA Fungus">
        <title>Genome sequencing and comparison of five Tilletia species to identify candidate genes for the detection of regulated species infecting wheat.</title>
        <authorList>
            <person name="Nguyen H.D.T."/>
            <person name="Sultana T."/>
            <person name="Kesanakurti P."/>
            <person name="Hambleton S."/>
        </authorList>
    </citation>
    <scope>NUCLEOTIDE SEQUENCE</scope>
    <source>
        <strain evidence="3">DAOMC 236426</strain>
    </source>
</reference>